<dbReference type="AlphaFoldDB" id="A0A0C3EA17"/>
<organism evidence="1 2">
    <name type="scientific">Scleroderma citrinum Foug A</name>
    <dbReference type="NCBI Taxonomy" id="1036808"/>
    <lineage>
        <taxon>Eukaryota</taxon>
        <taxon>Fungi</taxon>
        <taxon>Dikarya</taxon>
        <taxon>Basidiomycota</taxon>
        <taxon>Agaricomycotina</taxon>
        <taxon>Agaricomycetes</taxon>
        <taxon>Agaricomycetidae</taxon>
        <taxon>Boletales</taxon>
        <taxon>Sclerodermatineae</taxon>
        <taxon>Sclerodermataceae</taxon>
        <taxon>Scleroderma</taxon>
    </lineage>
</organism>
<protein>
    <submittedName>
        <fullName evidence="1">Uncharacterized protein</fullName>
    </submittedName>
</protein>
<evidence type="ECO:0000313" key="2">
    <source>
        <dbReference type="Proteomes" id="UP000053989"/>
    </source>
</evidence>
<proteinExistence type="predicted"/>
<name>A0A0C3EA17_9AGAM</name>
<gene>
    <name evidence="1" type="ORF">SCLCIDRAFT_113446</name>
</gene>
<reference evidence="1 2" key="1">
    <citation type="submission" date="2014-04" db="EMBL/GenBank/DDBJ databases">
        <authorList>
            <consortium name="DOE Joint Genome Institute"/>
            <person name="Kuo A."/>
            <person name="Kohler A."/>
            <person name="Nagy L.G."/>
            <person name="Floudas D."/>
            <person name="Copeland A."/>
            <person name="Barry K.W."/>
            <person name="Cichocki N."/>
            <person name="Veneault-Fourrey C."/>
            <person name="LaButti K."/>
            <person name="Lindquist E.A."/>
            <person name="Lipzen A."/>
            <person name="Lundell T."/>
            <person name="Morin E."/>
            <person name="Murat C."/>
            <person name="Sun H."/>
            <person name="Tunlid A."/>
            <person name="Henrissat B."/>
            <person name="Grigoriev I.V."/>
            <person name="Hibbett D.S."/>
            <person name="Martin F."/>
            <person name="Nordberg H.P."/>
            <person name="Cantor M.N."/>
            <person name="Hua S.X."/>
        </authorList>
    </citation>
    <scope>NUCLEOTIDE SEQUENCE [LARGE SCALE GENOMIC DNA]</scope>
    <source>
        <strain evidence="1 2">Foug A</strain>
    </source>
</reference>
<accession>A0A0C3EA17</accession>
<feature type="non-terminal residue" evidence="1">
    <location>
        <position position="1"/>
    </location>
</feature>
<dbReference type="EMBL" id="KN822024">
    <property type="protein sequence ID" value="KIM65179.1"/>
    <property type="molecule type" value="Genomic_DNA"/>
</dbReference>
<dbReference type="Proteomes" id="UP000053989">
    <property type="component" value="Unassembled WGS sequence"/>
</dbReference>
<dbReference type="HOGENOM" id="CLU_090544_0_1_1"/>
<reference evidence="2" key="2">
    <citation type="submission" date="2015-01" db="EMBL/GenBank/DDBJ databases">
        <title>Evolutionary Origins and Diversification of the Mycorrhizal Mutualists.</title>
        <authorList>
            <consortium name="DOE Joint Genome Institute"/>
            <consortium name="Mycorrhizal Genomics Consortium"/>
            <person name="Kohler A."/>
            <person name="Kuo A."/>
            <person name="Nagy L.G."/>
            <person name="Floudas D."/>
            <person name="Copeland A."/>
            <person name="Barry K.W."/>
            <person name="Cichocki N."/>
            <person name="Veneault-Fourrey C."/>
            <person name="LaButti K."/>
            <person name="Lindquist E.A."/>
            <person name="Lipzen A."/>
            <person name="Lundell T."/>
            <person name="Morin E."/>
            <person name="Murat C."/>
            <person name="Riley R."/>
            <person name="Ohm R."/>
            <person name="Sun H."/>
            <person name="Tunlid A."/>
            <person name="Henrissat B."/>
            <person name="Grigoriev I.V."/>
            <person name="Hibbett D.S."/>
            <person name="Martin F."/>
        </authorList>
    </citation>
    <scope>NUCLEOTIDE SEQUENCE [LARGE SCALE GENOMIC DNA]</scope>
    <source>
        <strain evidence="2">Foug A</strain>
    </source>
</reference>
<dbReference type="InParanoid" id="A0A0C3EA17"/>
<keyword evidence="2" id="KW-1185">Reference proteome</keyword>
<sequence length="177" mass="19940">PAHLSLAQVLRFHKVQQIIVVHMYLKGIRSGLKIIVPGLSCFYDGQHLLVMNRIISFGRGHGMQHVHDRSEFTIIAFDANHSPDGELRRIGLKAEFMVLIRVLQDGCSSESSLQGLEQSFLLITEIHHGTTNNSIVLNKVSIEVAKPKEGTDLLDICRLRPLQNSINLFRVHFDPVM</sequence>
<evidence type="ECO:0000313" key="1">
    <source>
        <dbReference type="EMBL" id="KIM65179.1"/>
    </source>
</evidence>